<feature type="region of interest" description="Disordered" evidence="1">
    <location>
        <begin position="1"/>
        <end position="106"/>
    </location>
</feature>
<proteinExistence type="predicted"/>
<accession>K0SZP3</accession>
<reference evidence="2 3" key="1">
    <citation type="journal article" date="2012" name="Genome Biol.">
        <title>Genome and low-iron response of an oceanic diatom adapted to chronic iron limitation.</title>
        <authorList>
            <person name="Lommer M."/>
            <person name="Specht M."/>
            <person name="Roy A.S."/>
            <person name="Kraemer L."/>
            <person name="Andreson R."/>
            <person name="Gutowska M.A."/>
            <person name="Wolf J."/>
            <person name="Bergner S.V."/>
            <person name="Schilhabel M.B."/>
            <person name="Klostermeier U.C."/>
            <person name="Beiko R.G."/>
            <person name="Rosenstiel P."/>
            <person name="Hippler M."/>
            <person name="Laroche J."/>
        </authorList>
    </citation>
    <scope>NUCLEOTIDE SEQUENCE [LARGE SCALE GENOMIC DNA]</scope>
    <source>
        <strain evidence="2 3">CCMP1005</strain>
    </source>
</reference>
<sequence length="233" mass="25266">MANFPSHNSKEAASFSALCPPSSSAALEQSRVRLERRPRRQAGDQLAESEARRGGADGVPTCSAALSTSISSADIERTKEKGGTQRCGRGEGPRTRPTPRPESSSAWKWYNGIGSVKLKKIKKLKKLDAQGCTILEKASLCFQPTKNGKPRPCVEEPREFACEEISTGRIYRIEDNLIEISKGNKPAMAIAEHADVLKSAHALFVGDADVDAAKGTIKFNRGRFGKVILKKGK</sequence>
<organism evidence="2 3">
    <name type="scientific">Thalassiosira oceanica</name>
    <name type="common">Marine diatom</name>
    <dbReference type="NCBI Taxonomy" id="159749"/>
    <lineage>
        <taxon>Eukaryota</taxon>
        <taxon>Sar</taxon>
        <taxon>Stramenopiles</taxon>
        <taxon>Ochrophyta</taxon>
        <taxon>Bacillariophyta</taxon>
        <taxon>Coscinodiscophyceae</taxon>
        <taxon>Thalassiosirophycidae</taxon>
        <taxon>Thalassiosirales</taxon>
        <taxon>Thalassiosiraceae</taxon>
        <taxon>Thalassiosira</taxon>
    </lineage>
</organism>
<keyword evidence="3" id="KW-1185">Reference proteome</keyword>
<feature type="compositionally biased region" description="Basic and acidic residues" evidence="1">
    <location>
        <begin position="74"/>
        <end position="94"/>
    </location>
</feature>
<feature type="non-terminal residue" evidence="2">
    <location>
        <position position="233"/>
    </location>
</feature>
<comment type="caution">
    <text evidence="2">The sequence shown here is derived from an EMBL/GenBank/DDBJ whole genome shotgun (WGS) entry which is preliminary data.</text>
</comment>
<feature type="compositionally biased region" description="Low complexity" evidence="1">
    <location>
        <begin position="12"/>
        <end position="27"/>
    </location>
</feature>
<dbReference type="AlphaFoldDB" id="K0SZP3"/>
<gene>
    <name evidence="2" type="ORF">THAOC_06687</name>
</gene>
<dbReference type="Proteomes" id="UP000266841">
    <property type="component" value="Unassembled WGS sequence"/>
</dbReference>
<dbReference type="EMBL" id="AGNL01006728">
    <property type="protein sequence ID" value="EJK71833.1"/>
    <property type="molecule type" value="Genomic_DNA"/>
</dbReference>
<evidence type="ECO:0000313" key="3">
    <source>
        <dbReference type="Proteomes" id="UP000266841"/>
    </source>
</evidence>
<name>K0SZP3_THAOC</name>
<protein>
    <submittedName>
        <fullName evidence="2">Uncharacterized protein</fullName>
    </submittedName>
</protein>
<evidence type="ECO:0000256" key="1">
    <source>
        <dbReference type="SAM" id="MobiDB-lite"/>
    </source>
</evidence>
<evidence type="ECO:0000313" key="2">
    <source>
        <dbReference type="EMBL" id="EJK71833.1"/>
    </source>
</evidence>